<reference evidence="2 3" key="1">
    <citation type="journal article" date="2013" name="BMC Genomics">
        <title>The genome and transcriptome of the pine saprophyte Ophiostoma piceae, and a comparison with the bark beetle-associated pine pathogen Grosmannia clavigera.</title>
        <authorList>
            <person name="Haridas S."/>
            <person name="Wang Y."/>
            <person name="Lim L."/>
            <person name="Massoumi Alamouti S."/>
            <person name="Jackman S."/>
            <person name="Docking R."/>
            <person name="Robertson G."/>
            <person name="Birol I."/>
            <person name="Bohlmann J."/>
            <person name="Breuil C."/>
        </authorList>
    </citation>
    <scope>NUCLEOTIDE SEQUENCE [LARGE SCALE GENOMIC DNA]</scope>
    <source>
        <strain evidence="2 3">UAMH 11346</strain>
    </source>
</reference>
<feature type="region of interest" description="Disordered" evidence="1">
    <location>
        <begin position="33"/>
        <end position="80"/>
    </location>
</feature>
<dbReference type="HOGENOM" id="CLU_048618_2_0_1"/>
<dbReference type="OrthoDB" id="5369511at2759"/>
<feature type="compositionally biased region" description="Polar residues" evidence="1">
    <location>
        <begin position="46"/>
        <end position="55"/>
    </location>
</feature>
<dbReference type="Proteomes" id="UP000016923">
    <property type="component" value="Unassembled WGS sequence"/>
</dbReference>
<protein>
    <submittedName>
        <fullName evidence="2">Uncharacterized protein</fullName>
    </submittedName>
</protein>
<dbReference type="STRING" id="1262450.S3BUL5"/>
<dbReference type="VEuPathDB" id="FungiDB:F503_01457"/>
<keyword evidence="3" id="KW-1185">Reference proteome</keyword>
<dbReference type="AlphaFoldDB" id="S3BUL5"/>
<evidence type="ECO:0000313" key="2">
    <source>
        <dbReference type="EMBL" id="EPE03121.1"/>
    </source>
</evidence>
<gene>
    <name evidence="2" type="ORF">F503_01457</name>
</gene>
<accession>S3BUL5</accession>
<evidence type="ECO:0000256" key="1">
    <source>
        <dbReference type="SAM" id="MobiDB-lite"/>
    </source>
</evidence>
<dbReference type="EMBL" id="KE148170">
    <property type="protein sequence ID" value="EPE03121.1"/>
    <property type="molecule type" value="Genomic_DNA"/>
</dbReference>
<dbReference type="eggNOG" id="ENOG502S4NJ">
    <property type="taxonomic scope" value="Eukaryota"/>
</dbReference>
<proteinExistence type="predicted"/>
<evidence type="ECO:0000313" key="3">
    <source>
        <dbReference type="Proteomes" id="UP000016923"/>
    </source>
</evidence>
<feature type="region of interest" description="Disordered" evidence="1">
    <location>
        <begin position="147"/>
        <end position="280"/>
    </location>
</feature>
<sequence length="454" mass="49445">MEAHANTLGYRVNSTMYAGQWNAAQSDFSTGYKPNGYEAARDTPPYRSTSRSQNAPYPRGSGPASPFNAPSLANGLSNVDTSFQHHGSQISPQYTQSPPPFYKWEPPATSAAPSYGPIGSSVRQYNTANDLNGRSGQGAFAMDDDAGARHSLSHPVSPGGGAEFSGGVSINALGMSRQSFSPVGSGDEMRDGSMHSDDSSGQDQMVPSPPSLSMSLSSTERGSNGFPHPGAMDGSSLYTGNNGSGMLPTGAGVGRTDGRSRPGRRGANRDEFDGPHQFLPRPTPSYIAMQERELPHLPTNLLVQEQDNVLSQVNDRLSQCAFDFVARYQFPVPLTQDMRPVARPQDREWTEWVQLLKRLATKRRIPARVLYNGQIKQFVTILENSLEMRHAARHQSRPLKDDRNILQLISAGIQVAKILKDAPAMDFLDRLYVVTEKQIQERSSSAGARFRSGI</sequence>
<feature type="compositionally biased region" description="Basic and acidic residues" evidence="1">
    <location>
        <begin position="187"/>
        <end position="198"/>
    </location>
</feature>
<organism evidence="2 3">
    <name type="scientific">Ophiostoma piceae (strain UAMH 11346)</name>
    <name type="common">Sap stain fungus</name>
    <dbReference type="NCBI Taxonomy" id="1262450"/>
    <lineage>
        <taxon>Eukaryota</taxon>
        <taxon>Fungi</taxon>
        <taxon>Dikarya</taxon>
        <taxon>Ascomycota</taxon>
        <taxon>Pezizomycotina</taxon>
        <taxon>Sordariomycetes</taxon>
        <taxon>Sordariomycetidae</taxon>
        <taxon>Ophiostomatales</taxon>
        <taxon>Ophiostomataceae</taxon>
        <taxon>Ophiostoma</taxon>
    </lineage>
</organism>
<name>S3BUL5_OPHP1</name>